<organism evidence="1 2">
    <name type="scientific">Pyropia yezoensis</name>
    <name type="common">Susabi-nori</name>
    <name type="synonym">Porphyra yezoensis</name>
    <dbReference type="NCBI Taxonomy" id="2788"/>
    <lineage>
        <taxon>Eukaryota</taxon>
        <taxon>Rhodophyta</taxon>
        <taxon>Bangiophyceae</taxon>
        <taxon>Bangiales</taxon>
        <taxon>Bangiaceae</taxon>
        <taxon>Pyropia</taxon>
    </lineage>
</organism>
<comment type="caution">
    <text evidence="1">The sequence shown here is derived from an EMBL/GenBank/DDBJ whole genome shotgun (WGS) entry which is preliminary data.</text>
</comment>
<protein>
    <submittedName>
        <fullName evidence="1">Uncharacterized protein</fullName>
    </submittedName>
</protein>
<reference evidence="1" key="1">
    <citation type="submission" date="2019-11" db="EMBL/GenBank/DDBJ databases">
        <title>Nori genome reveals adaptations in red seaweeds to the harsh intertidal environment.</title>
        <authorList>
            <person name="Wang D."/>
            <person name="Mao Y."/>
        </authorList>
    </citation>
    <scope>NUCLEOTIDE SEQUENCE</scope>
    <source>
        <tissue evidence="1">Gametophyte</tissue>
    </source>
</reference>
<evidence type="ECO:0000313" key="2">
    <source>
        <dbReference type="Proteomes" id="UP000798662"/>
    </source>
</evidence>
<accession>A0ACC3CBK9</accession>
<proteinExistence type="predicted"/>
<dbReference type="EMBL" id="CM020620">
    <property type="protein sequence ID" value="KAK1867371.1"/>
    <property type="molecule type" value="Genomic_DNA"/>
</dbReference>
<gene>
    <name evidence="1" type="ORF">I4F81_009878</name>
</gene>
<evidence type="ECO:0000313" key="1">
    <source>
        <dbReference type="EMBL" id="KAK1867371.1"/>
    </source>
</evidence>
<name>A0ACC3CBK9_PYRYE</name>
<dbReference type="Proteomes" id="UP000798662">
    <property type="component" value="Chromosome 3"/>
</dbReference>
<sequence>MGDGHGTPAAAAAALAEAETGVAAVAPVGKLGVPRSGGDGGDGGDGDGGGGDGGAGAGAGDGDGGFDGGGGGEEMAVGVPSSGGVPNSGVAGGSADGDGAAGGDGGAAGGDGEGGDGGDDGGVPGRDGAPPNGDEAVAGGDGGPPNGDGGGGDDWGGGGDGDRRADGLDAPSQVDRSVAAASAGGGRDRDGGDGGANVDGDAGGDGGGSGGAHRDGDGDGGDDGRPADDNGTPSTAPPIVATATPMSTLTVCLYDVSSYTFGTKDRVSNRASAALAAAGTLPSPLPSVNLSAHSRGHLPRERKLALNYAEQGMRRTVAGVLLVQSRRFAHVLLLQNAPGGCGTDSYALPGGRLRPGESDTEGLLRKLTDKLAPAGGIQWEVGDQLSSWWATDFTNKRYPYVPAHVTRARERLNVYVVQLPASATFAVPRELTLVAVPLFEIYNNARTYGDVIAAVAVLLSRFHLAFMR</sequence>
<keyword evidence="2" id="KW-1185">Reference proteome</keyword>